<feature type="region of interest" description="Disordered" evidence="1">
    <location>
        <begin position="51"/>
        <end position="72"/>
    </location>
</feature>
<evidence type="ECO:0000313" key="4">
    <source>
        <dbReference type="Proteomes" id="UP000014060"/>
    </source>
</evidence>
<accession>A0ABC9SPR2</accession>
<evidence type="ECO:0000256" key="2">
    <source>
        <dbReference type="SAM" id="Phobius"/>
    </source>
</evidence>
<feature type="transmembrane region" description="Helical" evidence="2">
    <location>
        <begin position="75"/>
        <end position="94"/>
    </location>
</feature>
<comment type="caution">
    <text evidence="3">The sequence shown here is derived from an EMBL/GenBank/DDBJ whole genome shotgun (WGS) entry which is preliminary data.</text>
</comment>
<dbReference type="AlphaFoldDB" id="A0ABC9SPR2"/>
<gene>
    <name evidence="3" type="ORF">IAY_05789</name>
</gene>
<reference evidence="3 4" key="1">
    <citation type="submission" date="2013-01" db="EMBL/GenBank/DDBJ databases">
        <title>The Genome Sequence of Bacillus cereus TIAC219.</title>
        <authorList>
            <consortium name="The Broad Institute Genome Sequencing Platform"/>
            <consortium name="The Broad Institute Genome Sequencing Center for Infectious Disease"/>
            <person name="Feldgarden M."/>
            <person name="Van der Auwera G.A."/>
            <person name="Mahillon J."/>
            <person name="Duprez V."/>
            <person name="Timmery S."/>
            <person name="Mattelet C."/>
            <person name="Dierick K."/>
            <person name="Sun M."/>
            <person name="Yu Z."/>
            <person name="Zhu L."/>
            <person name="Hu X."/>
            <person name="Shank E.B."/>
            <person name="Swiecicka I."/>
            <person name="Hansen B.M."/>
            <person name="Andrup L."/>
            <person name="Walker B."/>
            <person name="Young S.K."/>
            <person name="Zeng Q."/>
            <person name="Gargeya S."/>
            <person name="Fitzgerald M."/>
            <person name="Haas B."/>
            <person name="Abouelleil A."/>
            <person name="Alvarado L."/>
            <person name="Arachchi H.M."/>
            <person name="Berlin A.M."/>
            <person name="Chapman S.B."/>
            <person name="Dewar J."/>
            <person name="Goldberg J."/>
            <person name="Griggs A."/>
            <person name="Gujja S."/>
            <person name="Hansen M."/>
            <person name="Howarth C."/>
            <person name="Imamovic A."/>
            <person name="Larimer J."/>
            <person name="McCowan C."/>
            <person name="Murphy C."/>
            <person name="Neiman D."/>
            <person name="Pearson M."/>
            <person name="Priest M."/>
            <person name="Roberts A."/>
            <person name="Saif S."/>
            <person name="Shea T."/>
            <person name="Sisk P."/>
            <person name="Sykes S."/>
            <person name="Wortman J."/>
            <person name="Nusbaum C."/>
            <person name="Birren B."/>
        </authorList>
    </citation>
    <scope>NUCLEOTIDE SEQUENCE [LARGE SCALE GENOMIC DNA]</scope>
    <source>
        <strain evidence="3 4">TIAC219</strain>
    </source>
</reference>
<keyword evidence="2" id="KW-0472">Membrane</keyword>
<name>A0ABC9SPR2_BACCE</name>
<protein>
    <recommendedName>
        <fullName evidence="5">LPXTG-domain-containing protein cell wall anchor domain</fullName>
    </recommendedName>
</protein>
<sequence length="115" mass="12791">MKPFLLYLSLIVFVSAAILPINLAFAEVQSGYNSKTEVSFFGTYQDNDTDKVGDQDVANKENGSPTLPQTGDAGYSLPYVLCGVFLIMLSFLLVRGKTHNFQIRRECDVKSEKIM</sequence>
<proteinExistence type="predicted"/>
<dbReference type="RefSeq" id="WP_000802065.1">
    <property type="nucleotide sequence ID" value="NZ_KB976018.1"/>
</dbReference>
<keyword evidence="2" id="KW-0812">Transmembrane</keyword>
<keyword evidence="2" id="KW-1133">Transmembrane helix</keyword>
<evidence type="ECO:0008006" key="5">
    <source>
        <dbReference type="Google" id="ProtNLM"/>
    </source>
</evidence>
<organism evidence="3 4">
    <name type="scientific">Bacillus cereus TIAC219</name>
    <dbReference type="NCBI Taxonomy" id="718222"/>
    <lineage>
        <taxon>Bacteria</taxon>
        <taxon>Bacillati</taxon>
        <taxon>Bacillota</taxon>
        <taxon>Bacilli</taxon>
        <taxon>Bacillales</taxon>
        <taxon>Bacillaceae</taxon>
        <taxon>Bacillus</taxon>
        <taxon>Bacillus cereus group</taxon>
    </lineage>
</organism>
<dbReference type="Proteomes" id="UP000014060">
    <property type="component" value="Unassembled WGS sequence"/>
</dbReference>
<evidence type="ECO:0000256" key="1">
    <source>
        <dbReference type="SAM" id="MobiDB-lite"/>
    </source>
</evidence>
<evidence type="ECO:0000313" key="3">
    <source>
        <dbReference type="EMBL" id="EOQ57146.1"/>
    </source>
</evidence>
<dbReference type="EMBL" id="AHCJ01000101">
    <property type="protein sequence ID" value="EOQ57146.1"/>
    <property type="molecule type" value="Genomic_DNA"/>
</dbReference>